<evidence type="ECO:0000313" key="1">
    <source>
        <dbReference type="EMBL" id="SDE52442.1"/>
    </source>
</evidence>
<sequence>MISDNLLLRCWRNAFLPVQKVFRDPFAQQIGIDPALLRHAGDGNAGLQCCFDQSTLTFLVVAAPAITALSNYS</sequence>
<name>A0A1G7DLR4_9BURK</name>
<dbReference type="Proteomes" id="UP000198908">
    <property type="component" value="Unassembled WGS sequence"/>
</dbReference>
<protein>
    <submittedName>
        <fullName evidence="1">Uncharacterized protein</fullName>
    </submittedName>
</protein>
<accession>A0A1G7DLR4</accession>
<dbReference type="EMBL" id="FMYQ01000068">
    <property type="protein sequence ID" value="SDE52442.1"/>
    <property type="molecule type" value="Genomic_DNA"/>
</dbReference>
<proteinExistence type="predicted"/>
<organism evidence="1 2">
    <name type="scientific">Paraburkholderia lycopersici</name>
    <dbReference type="NCBI Taxonomy" id="416944"/>
    <lineage>
        <taxon>Bacteria</taxon>
        <taxon>Pseudomonadati</taxon>
        <taxon>Pseudomonadota</taxon>
        <taxon>Betaproteobacteria</taxon>
        <taxon>Burkholderiales</taxon>
        <taxon>Burkholderiaceae</taxon>
        <taxon>Paraburkholderia</taxon>
    </lineage>
</organism>
<keyword evidence="2" id="KW-1185">Reference proteome</keyword>
<gene>
    <name evidence="1" type="ORF">SAMN05421548_1683</name>
</gene>
<evidence type="ECO:0000313" key="2">
    <source>
        <dbReference type="Proteomes" id="UP000198908"/>
    </source>
</evidence>
<dbReference type="AlphaFoldDB" id="A0A1G7DLR4"/>
<reference evidence="2" key="1">
    <citation type="submission" date="2016-09" db="EMBL/GenBank/DDBJ databases">
        <authorList>
            <person name="Varghese N."/>
            <person name="Submissions S."/>
        </authorList>
    </citation>
    <scope>NUCLEOTIDE SEQUENCE [LARGE SCALE GENOMIC DNA]</scope>
    <source>
        <strain evidence="2">TNe-862</strain>
    </source>
</reference>